<reference evidence="2" key="1">
    <citation type="submission" date="2020-02" db="EMBL/GenBank/DDBJ databases">
        <authorList>
            <person name="Palmer J.M."/>
        </authorList>
    </citation>
    <scope>NUCLEOTIDE SEQUENCE</scope>
    <source>
        <strain evidence="2">EPUS1.4</strain>
        <tissue evidence="2">Thallus</tissue>
    </source>
</reference>
<feature type="transmembrane region" description="Helical" evidence="1">
    <location>
        <begin position="194"/>
        <end position="216"/>
    </location>
</feature>
<comment type="caution">
    <text evidence="2">The sequence shown here is derived from an EMBL/GenBank/DDBJ whole genome shotgun (WGS) entry which is preliminary data.</text>
</comment>
<keyword evidence="1" id="KW-1133">Transmembrane helix</keyword>
<evidence type="ECO:0000256" key="1">
    <source>
        <dbReference type="SAM" id="Phobius"/>
    </source>
</evidence>
<name>A0A8H7AS73_9EURO</name>
<keyword evidence="3" id="KW-1185">Reference proteome</keyword>
<accession>A0A8H7AS73</accession>
<gene>
    <name evidence="2" type="ORF">GJ744_002383</name>
</gene>
<evidence type="ECO:0000313" key="3">
    <source>
        <dbReference type="Proteomes" id="UP000606974"/>
    </source>
</evidence>
<evidence type="ECO:0000313" key="2">
    <source>
        <dbReference type="EMBL" id="KAF7512221.1"/>
    </source>
</evidence>
<keyword evidence="1" id="KW-0472">Membrane</keyword>
<dbReference type="EMBL" id="JAACFV010000014">
    <property type="protein sequence ID" value="KAF7512221.1"/>
    <property type="molecule type" value="Genomic_DNA"/>
</dbReference>
<sequence>MENSSTWTPRPAKVLRSFYRKTLEGQYGGLGPDFVAAAVELALLMADMPYWAIDAWLKAGLEHQLLETNHFLATEVLQQCSTEERSAALAAHYESSYVSMIMSLNNMNRALAVKDMIGQQKAKRTSGGADAPSGAGFGVHAWPAVVAEASHRVRVEGWVLAAAMAAVGMGVPSCDSGWRWACCDRREGGIGIEIGMEMFVVTVVVVVVVVVVVGLVTDERRVGRSAVGAAI</sequence>
<dbReference type="Proteomes" id="UP000606974">
    <property type="component" value="Unassembled WGS sequence"/>
</dbReference>
<dbReference type="OrthoDB" id="2434664at2759"/>
<protein>
    <submittedName>
        <fullName evidence="2">Uncharacterized protein</fullName>
    </submittedName>
</protein>
<organism evidence="2 3">
    <name type="scientific">Endocarpon pusillum</name>
    <dbReference type="NCBI Taxonomy" id="364733"/>
    <lineage>
        <taxon>Eukaryota</taxon>
        <taxon>Fungi</taxon>
        <taxon>Dikarya</taxon>
        <taxon>Ascomycota</taxon>
        <taxon>Pezizomycotina</taxon>
        <taxon>Eurotiomycetes</taxon>
        <taxon>Chaetothyriomycetidae</taxon>
        <taxon>Verrucariales</taxon>
        <taxon>Verrucariaceae</taxon>
        <taxon>Endocarpon</taxon>
    </lineage>
</organism>
<dbReference type="AlphaFoldDB" id="A0A8H7AS73"/>
<keyword evidence="1" id="KW-0812">Transmembrane</keyword>
<proteinExistence type="predicted"/>